<dbReference type="PANTHER" id="PTHR20855:SF130">
    <property type="entry name" value="HAEMOLYSIN-III FAMILY PROTEIN"/>
    <property type="match status" value="1"/>
</dbReference>
<dbReference type="GO" id="GO:0038023">
    <property type="term" value="F:signaling receptor activity"/>
    <property type="evidence" value="ECO:0007669"/>
    <property type="project" value="TreeGrafter"/>
</dbReference>
<dbReference type="Proteomes" id="UP000002668">
    <property type="component" value="Genome"/>
</dbReference>
<feature type="transmembrane region" description="Helical" evidence="6">
    <location>
        <begin position="186"/>
        <end position="208"/>
    </location>
</feature>
<evidence type="ECO:0000256" key="1">
    <source>
        <dbReference type="ARBA" id="ARBA00004141"/>
    </source>
</evidence>
<feature type="transmembrane region" description="Helical" evidence="6">
    <location>
        <begin position="128"/>
        <end position="149"/>
    </location>
</feature>
<evidence type="ECO:0000256" key="3">
    <source>
        <dbReference type="ARBA" id="ARBA00022989"/>
    </source>
</evidence>
<comment type="subcellular location">
    <subcellularLocation>
        <location evidence="1">Membrane</location>
        <topology evidence="1">Multi-pass membrane protein</topology>
    </subcellularLocation>
</comment>
<dbReference type="InParanoid" id="E4ZJR9"/>
<dbReference type="GO" id="GO:0006882">
    <property type="term" value="P:intracellular zinc ion homeostasis"/>
    <property type="evidence" value="ECO:0007669"/>
    <property type="project" value="TreeGrafter"/>
</dbReference>
<feature type="binding site" evidence="5">
    <location>
        <position position="257"/>
    </location>
    <ligand>
        <name>Zn(2+)</name>
        <dbReference type="ChEBI" id="CHEBI:29105"/>
    </ligand>
</feature>
<keyword evidence="2 6" id="KW-0812">Transmembrane</keyword>
<keyword evidence="5" id="KW-0479">Metal-binding</keyword>
<evidence type="ECO:0000313" key="7">
    <source>
        <dbReference type="EMBL" id="CBX91354.1"/>
    </source>
</evidence>
<feature type="transmembrane region" description="Helical" evidence="6">
    <location>
        <begin position="55"/>
        <end position="73"/>
    </location>
</feature>
<feature type="transmembrane region" description="Helical" evidence="6">
    <location>
        <begin position="215"/>
        <end position="238"/>
    </location>
</feature>
<evidence type="ECO:0000256" key="5">
    <source>
        <dbReference type="PIRSR" id="PIRSR604254-1"/>
    </source>
</evidence>
<feature type="transmembrane region" description="Helical" evidence="6">
    <location>
        <begin position="258"/>
        <end position="275"/>
    </location>
</feature>
<dbReference type="RefSeq" id="XP_003834719.1">
    <property type="nucleotide sequence ID" value="XM_003834671.1"/>
</dbReference>
<accession>E4ZJR9</accession>
<sequence>MDSKTSKPVYVPATTRREDAPPWMRGDQYIKTGYRRQLCSAHRCLLSLLYLHNEFVNVWSHLIPGIIHTLLLARECREFAKQWDEERYMDQMIVWQYILSCILCLLFSAGFHTLTAHSHTTATRWLKIDYLGIILNTAAGCTASTYFGLRHHPTLQLSYITSSALLALILFSIMLAPGADGEAMKIWRSVLFATFFASGFVPMLHACIIDGVEVLGLFPLAHALGMGACYGTGVVFYITRFPEKYYPEKFDIWGASHQIFHVVVVMGQITFITGLRQMVAAFSPVSAQIAQEAGIGDWGFGRGEVVANVCLNDALWAP</sequence>
<protein>
    <submittedName>
        <fullName evidence="7">Similar to hemolysin-III channel protein Izh2</fullName>
    </submittedName>
</protein>
<gene>
    <name evidence="7" type="ORF">LEMA_P068620.1</name>
</gene>
<proteinExistence type="predicted"/>
<dbReference type="Pfam" id="PF03006">
    <property type="entry name" value="HlyIII"/>
    <property type="match status" value="1"/>
</dbReference>
<feature type="binding site" evidence="5">
    <location>
        <position position="261"/>
    </location>
    <ligand>
        <name>Zn(2+)</name>
        <dbReference type="ChEBI" id="CHEBI:29105"/>
    </ligand>
</feature>
<feature type="transmembrane region" description="Helical" evidence="6">
    <location>
        <begin position="94"/>
        <end position="116"/>
    </location>
</feature>
<reference evidence="8" key="1">
    <citation type="journal article" date="2011" name="Nat. Commun.">
        <title>Effector diversification within compartments of the Leptosphaeria maculans genome affected by Repeat-Induced Point mutations.</title>
        <authorList>
            <person name="Rouxel T."/>
            <person name="Grandaubert J."/>
            <person name="Hane J.K."/>
            <person name="Hoede C."/>
            <person name="van de Wouw A.P."/>
            <person name="Couloux A."/>
            <person name="Dominguez V."/>
            <person name="Anthouard V."/>
            <person name="Bally P."/>
            <person name="Bourras S."/>
            <person name="Cozijnsen A.J."/>
            <person name="Ciuffetti L.M."/>
            <person name="Degrave A."/>
            <person name="Dilmaghani A."/>
            <person name="Duret L."/>
            <person name="Fudal I."/>
            <person name="Goodwin S.B."/>
            <person name="Gout L."/>
            <person name="Glaser N."/>
            <person name="Linglin J."/>
            <person name="Kema G.H.J."/>
            <person name="Lapalu N."/>
            <person name="Lawrence C.B."/>
            <person name="May K."/>
            <person name="Meyer M."/>
            <person name="Ollivier B."/>
            <person name="Poulain J."/>
            <person name="Schoch C.L."/>
            <person name="Simon A."/>
            <person name="Spatafora J.W."/>
            <person name="Stachowiak A."/>
            <person name="Turgeon B.G."/>
            <person name="Tyler B.M."/>
            <person name="Vincent D."/>
            <person name="Weissenbach J."/>
            <person name="Amselem J."/>
            <person name="Quesneville H."/>
            <person name="Oliver R.P."/>
            <person name="Wincker P."/>
            <person name="Balesdent M.-H."/>
            <person name="Howlett B.J."/>
        </authorList>
    </citation>
    <scope>NUCLEOTIDE SEQUENCE [LARGE SCALE GENOMIC DNA]</scope>
    <source>
        <strain evidence="8">JN3 / isolate v23.1.3 / race Av1-4-5-6-7-8</strain>
    </source>
</reference>
<organism evidence="8">
    <name type="scientific">Leptosphaeria maculans (strain JN3 / isolate v23.1.3 / race Av1-4-5-6-7-8)</name>
    <name type="common">Blackleg fungus</name>
    <name type="synonym">Phoma lingam</name>
    <dbReference type="NCBI Taxonomy" id="985895"/>
    <lineage>
        <taxon>Eukaryota</taxon>
        <taxon>Fungi</taxon>
        <taxon>Dikarya</taxon>
        <taxon>Ascomycota</taxon>
        <taxon>Pezizomycotina</taxon>
        <taxon>Dothideomycetes</taxon>
        <taxon>Pleosporomycetidae</taxon>
        <taxon>Pleosporales</taxon>
        <taxon>Pleosporineae</taxon>
        <taxon>Leptosphaeriaceae</taxon>
        <taxon>Plenodomus</taxon>
        <taxon>Plenodomus lingam/Leptosphaeria maculans species complex</taxon>
    </lineage>
</organism>
<keyword evidence="5" id="KW-0862">Zinc</keyword>
<dbReference type="GeneID" id="13288567"/>
<evidence type="ECO:0000313" key="8">
    <source>
        <dbReference type="Proteomes" id="UP000002668"/>
    </source>
</evidence>
<dbReference type="OrthoDB" id="529367at2759"/>
<evidence type="ECO:0000256" key="2">
    <source>
        <dbReference type="ARBA" id="ARBA00022692"/>
    </source>
</evidence>
<evidence type="ECO:0000256" key="6">
    <source>
        <dbReference type="SAM" id="Phobius"/>
    </source>
</evidence>
<evidence type="ECO:0000256" key="4">
    <source>
        <dbReference type="ARBA" id="ARBA00023136"/>
    </source>
</evidence>
<dbReference type="VEuPathDB" id="FungiDB:LEMA_P068620.1"/>
<feature type="binding site" evidence="5">
    <location>
        <position position="112"/>
    </location>
    <ligand>
        <name>Zn(2+)</name>
        <dbReference type="ChEBI" id="CHEBI:29105"/>
    </ligand>
</feature>
<dbReference type="InterPro" id="IPR004254">
    <property type="entry name" value="AdipoR/HlyIII-related"/>
</dbReference>
<dbReference type="EMBL" id="FP929072">
    <property type="protein sequence ID" value="CBX91354.1"/>
    <property type="molecule type" value="Genomic_DNA"/>
</dbReference>
<dbReference type="eggNOG" id="KOG0748">
    <property type="taxonomic scope" value="Eukaryota"/>
</dbReference>
<keyword evidence="3 6" id="KW-1133">Transmembrane helix</keyword>
<dbReference type="STRING" id="985895.E4ZJR9"/>
<dbReference type="GO" id="GO:0016020">
    <property type="term" value="C:membrane"/>
    <property type="evidence" value="ECO:0007669"/>
    <property type="project" value="UniProtKB-SubCell"/>
</dbReference>
<dbReference type="HOGENOM" id="CLU_023075_2_0_1"/>
<dbReference type="AlphaFoldDB" id="E4ZJR9"/>
<keyword evidence="8" id="KW-1185">Reference proteome</keyword>
<name>E4ZJR9_LEPMJ</name>
<dbReference type="PANTHER" id="PTHR20855">
    <property type="entry name" value="ADIPOR/PROGESTIN RECEPTOR-RELATED"/>
    <property type="match status" value="1"/>
</dbReference>
<feature type="transmembrane region" description="Helical" evidence="6">
    <location>
        <begin position="156"/>
        <end position="174"/>
    </location>
</feature>
<dbReference type="OMA" id="HHACPPD"/>
<keyword evidence="4 6" id="KW-0472">Membrane</keyword>
<dbReference type="GO" id="GO:0046872">
    <property type="term" value="F:metal ion binding"/>
    <property type="evidence" value="ECO:0007669"/>
    <property type="project" value="UniProtKB-KW"/>
</dbReference>